<sequence>MLGSGRIVECGCSRRQALPHHDFRLNFFLSGWCKRCRRCVSLRPSPDVVGELDRCSCCWLVRVSLRGRKQTWCKFAGAAGPAAAFKTVAPQKTPCLGANAHRRNLLFGHGSTVPRFPLRAVFISHAVSGPCRGCCDDAPGQGVFPAWGAHPGSSQPSANQRLADASAYLSWHLLLQPKARPELNVHILSASATFCFSLAPSATPDAHGVSSCTAARQKRHE</sequence>
<name>A0AA40C281_9PEZI</name>
<dbReference type="AlphaFoldDB" id="A0AA40C281"/>
<reference evidence="1" key="1">
    <citation type="submission" date="2023-06" db="EMBL/GenBank/DDBJ databases">
        <title>Genome-scale phylogeny and comparative genomics of the fungal order Sordariales.</title>
        <authorList>
            <consortium name="Lawrence Berkeley National Laboratory"/>
            <person name="Hensen N."/>
            <person name="Bonometti L."/>
            <person name="Westerberg I."/>
            <person name="Brannstrom I.O."/>
            <person name="Guillou S."/>
            <person name="Cros-Aarteil S."/>
            <person name="Calhoun S."/>
            <person name="Haridas S."/>
            <person name="Kuo A."/>
            <person name="Mondo S."/>
            <person name="Pangilinan J."/>
            <person name="Riley R."/>
            <person name="Labutti K."/>
            <person name="Andreopoulos B."/>
            <person name="Lipzen A."/>
            <person name="Chen C."/>
            <person name="Yanf M."/>
            <person name="Daum C."/>
            <person name="Ng V."/>
            <person name="Clum A."/>
            <person name="Steindorff A."/>
            <person name="Ohm R."/>
            <person name="Martin F."/>
            <person name="Silar P."/>
            <person name="Natvig D."/>
            <person name="Lalanne C."/>
            <person name="Gautier V."/>
            <person name="Ament-Velasquez S.L."/>
            <person name="Kruys A."/>
            <person name="Hutchinson M.I."/>
            <person name="Powell A.J."/>
            <person name="Barry K."/>
            <person name="Miller A.N."/>
            <person name="Grigoriev I.V."/>
            <person name="Debuchy R."/>
            <person name="Gladieux P."/>
            <person name="Thoren M.H."/>
            <person name="Johannesson H."/>
        </authorList>
    </citation>
    <scope>NUCLEOTIDE SEQUENCE</scope>
    <source>
        <strain evidence="1">CBS 606.72</strain>
    </source>
</reference>
<evidence type="ECO:0000313" key="2">
    <source>
        <dbReference type="Proteomes" id="UP001175000"/>
    </source>
</evidence>
<accession>A0AA40C281</accession>
<protein>
    <submittedName>
        <fullName evidence="1">Uncharacterized protein</fullName>
    </submittedName>
</protein>
<dbReference type="EMBL" id="JAULSU010000003">
    <property type="protein sequence ID" value="KAK0622355.1"/>
    <property type="molecule type" value="Genomic_DNA"/>
</dbReference>
<evidence type="ECO:0000313" key="1">
    <source>
        <dbReference type="EMBL" id="KAK0622355.1"/>
    </source>
</evidence>
<comment type="caution">
    <text evidence="1">The sequence shown here is derived from an EMBL/GenBank/DDBJ whole genome shotgun (WGS) entry which is preliminary data.</text>
</comment>
<organism evidence="1 2">
    <name type="scientific">Immersiella caudata</name>
    <dbReference type="NCBI Taxonomy" id="314043"/>
    <lineage>
        <taxon>Eukaryota</taxon>
        <taxon>Fungi</taxon>
        <taxon>Dikarya</taxon>
        <taxon>Ascomycota</taxon>
        <taxon>Pezizomycotina</taxon>
        <taxon>Sordariomycetes</taxon>
        <taxon>Sordariomycetidae</taxon>
        <taxon>Sordariales</taxon>
        <taxon>Lasiosphaeriaceae</taxon>
        <taxon>Immersiella</taxon>
    </lineage>
</organism>
<proteinExistence type="predicted"/>
<keyword evidence="2" id="KW-1185">Reference proteome</keyword>
<gene>
    <name evidence="1" type="ORF">B0T14DRAFT_147701</name>
</gene>
<dbReference type="Proteomes" id="UP001175000">
    <property type="component" value="Unassembled WGS sequence"/>
</dbReference>